<comment type="caution">
    <text evidence="1">The sequence shown here is derived from an EMBL/GenBank/DDBJ whole genome shotgun (WGS) entry which is preliminary data.</text>
</comment>
<accession>A0ACC3NYA0</accession>
<sequence>MGKAKVSTGKKGKKAKQAKQATPPTDDEYEPGTGSDEADAEDNIDREPTSELDEDNISLPADEDANTPPVEDVYLSEKGTNRCKMEQWMKSHAELMQEDRAASHKRTEDAARRRREEVDDTGDGTPHDLEQATTAGSGDATKDSRATLEYLQRFPRRRNLQVVAHTPTTFRVGAQSDDLTGNQSEFAARIKSRASAPGNSVMLTQKAAQMLNVKLRQDVANRIAATFKDILDRVPVEISSLDKFTKGTIFRQAIFETPGVPDGAVELGKITISKEKLKDLLIVIRYPLLSSPSQKQAIIKRRETNLSVSVDDVPTEDADIPDPSARFSFEVPKELLADVNAKREGAGRPEVSSKRLEQAIKALQWIASILATAHGSEAEIYALRSKLMADLNLPGRMKLRSVTNELDLTATKVLVARHGLTHGLRPTIHPSTLVLKRFPQLPKIRITASPHLLHLAKIRVSARVQETYHTTGSKLEAWLDGCRLADAISLDGLAPFIRKCVCSTEASKTQKHPCDWCLSIHDCFVLQPPTPRSSLRLCQDCVGDAFKPSVELEATDEESANEDESAGDMQLLAKATMDHDSMRNTYRKEIKLFNLTKDEERADRLDRFRRHEKKFSRVVRDLYLDIDHDPHDRHGPSPFKRTAEAHDPYQPVFDGILPVYLLNGRVRYHDPENVGRTMDYVNLMKWIHPPIVLRIIFELLQCPIDDHQTRSEMVDRLNHLHIIRSGIPWRKIPRLAMKITEDGFERFRATCHSGIANPDSGLDPRRVWIYKHTRVHAWLHRREKDPDLPQLNAVKSVVDEMQQMKVTLPTINDTPYPFAEGPQGIEYDWVTLYKMLAGYLNVIILHCNNRWNTDLNVPVLIVVLFYCVLNRDDPDWAEPLGLPLTPWRLHALALSFGKRVHVFGMDGPLPHDLIDSFTRLSEFVWENCNIEAETWTSNNMVGGRDDLREEVVQHFKAHFRVSNPAMFPEKLPKLPSKLPVSSLGDIEGHGDDESEGSDTGADDDDNEYSNDYDALDDLPFADDDIQVLQSLTGAAARRVGQQNEDEDGDGGGGGSESDKDEAGKEKAKQPPRQTFAAIRRAWQEPLLQQTQPLPHLKNLKNLGNTCYASTAFQVAHNLGHINRFVRDENNFKFKSDDTSGRRPQDWMSEPNFRKMYECTDGELAHMSGQQMQLAKRFVEELRKMFSRLDPTQQERITPTETRRLFEALRAYDNEWDYRMNDSAILFKRMMVALIYASEDSEPHNKGGLDKLKKEHNELVERQQRQPDLGQDSIDYYTAYAGEGRMSLMLGSICIQNAKEWKCPDCNLVTRQFEHEMGFTLAFPEGTTETQKFDFDAMLEHWTVETLGQGQGNQDNGISCPIYGGLHDRTYTRQNRITICPEILMVHFSRRMGGGKYRYNHVDLPEYIDMHRFINGVTLPSEEQQRRHTVQMQSTIYRLEAVDIFIPSGLHYISCSRTDSGWVAFDDGKWPNPPITRHPQLYIDEGSVPYWVVYVQQKDLTALPENYFVLKAEDTLEGRVVGADPLRPPANTTAPPNFPCPYAGVEGVHCKQVFNTELEANHHAQQHARQNQICKTCRPSRQFHTETQLADHYREVHMPSDPAGEGTTGAGGEKSGGRRSARLSGKRTTDERPRTSDSTTHPPSKNTRLAAPGPDQTPELKKKGSKLMDNRVGRGLKKLVSRTTLKIGEGVNPPEGGRRDDDYQTTADGSSGVEGSKSVEQTTPMTGVDVTDTGLLSGVAGAIKEGQEGAMVALRQMLERIKTTSQAAEAAHQLRMQAADCAHMEREQAAVAAHQRRMQAEIERVRAFRSAEIERLRDEVDGLRAQEHGAQLQIRGLQDFMGGLMERRERAQGRLDMLTREELEEEVMSEASEEGSGEQSGEMEELT</sequence>
<dbReference type="Proteomes" id="UP001281147">
    <property type="component" value="Unassembled WGS sequence"/>
</dbReference>
<organism evidence="1 2">
    <name type="scientific">Vermiconidia calcicola</name>
    <dbReference type="NCBI Taxonomy" id="1690605"/>
    <lineage>
        <taxon>Eukaryota</taxon>
        <taxon>Fungi</taxon>
        <taxon>Dikarya</taxon>
        <taxon>Ascomycota</taxon>
        <taxon>Pezizomycotina</taxon>
        <taxon>Dothideomycetes</taxon>
        <taxon>Dothideomycetidae</taxon>
        <taxon>Mycosphaerellales</taxon>
        <taxon>Extremaceae</taxon>
        <taxon>Vermiconidia</taxon>
    </lineage>
</organism>
<evidence type="ECO:0000313" key="2">
    <source>
        <dbReference type="Proteomes" id="UP001281147"/>
    </source>
</evidence>
<evidence type="ECO:0000313" key="1">
    <source>
        <dbReference type="EMBL" id="KAK3724387.1"/>
    </source>
</evidence>
<name>A0ACC3NYA0_9PEZI</name>
<dbReference type="EMBL" id="JAUTXU010000005">
    <property type="protein sequence ID" value="KAK3724387.1"/>
    <property type="molecule type" value="Genomic_DNA"/>
</dbReference>
<keyword evidence="2" id="KW-1185">Reference proteome</keyword>
<gene>
    <name evidence="1" type="ORF">LTR37_001011</name>
</gene>
<proteinExistence type="predicted"/>
<protein>
    <submittedName>
        <fullName evidence="1">Uncharacterized protein</fullName>
    </submittedName>
</protein>
<reference evidence="1" key="1">
    <citation type="submission" date="2023-07" db="EMBL/GenBank/DDBJ databases">
        <title>Black Yeasts Isolated from many extreme environments.</title>
        <authorList>
            <person name="Coleine C."/>
            <person name="Stajich J.E."/>
            <person name="Selbmann L."/>
        </authorList>
    </citation>
    <scope>NUCLEOTIDE SEQUENCE</scope>
    <source>
        <strain evidence="1">CCFEE 5714</strain>
    </source>
</reference>